<dbReference type="PROSITE" id="PS51934">
    <property type="entry name" value="LRAT"/>
    <property type="match status" value="1"/>
</dbReference>
<dbReference type="Gene3D" id="3.90.1720.10">
    <property type="entry name" value="endopeptidase domain like (from Nostoc punctiforme)"/>
    <property type="match status" value="1"/>
</dbReference>
<comment type="similarity">
    <text evidence="1">Belongs to the H-rev107 family.</text>
</comment>
<accession>A0A7L1PBZ9</accession>
<dbReference type="GO" id="GO:0005737">
    <property type="term" value="C:cytoplasm"/>
    <property type="evidence" value="ECO:0007669"/>
    <property type="project" value="TreeGrafter"/>
</dbReference>
<evidence type="ECO:0000256" key="1">
    <source>
        <dbReference type="ARBA" id="ARBA00007824"/>
    </source>
</evidence>
<name>A0A7L1PBZ9_ORIOR</name>
<comment type="caution">
    <text evidence="6">The sequence shown here is derived from an EMBL/GenBank/DDBJ whole genome shotgun (WGS) entry which is preliminary data.</text>
</comment>
<reference evidence="6 7" key="1">
    <citation type="submission" date="2019-09" db="EMBL/GenBank/DDBJ databases">
        <title>Bird 10,000 Genomes (B10K) Project - Family phase.</title>
        <authorList>
            <person name="Zhang G."/>
        </authorList>
    </citation>
    <scope>NUCLEOTIDE SEQUENCE [LARGE SCALE GENOMIC DNA]</scope>
    <source>
        <strain evidence="6">B10K-DU-002-24</strain>
        <tissue evidence="6">Muscle</tissue>
    </source>
</reference>
<feature type="non-terminal residue" evidence="6">
    <location>
        <position position="1"/>
    </location>
</feature>
<dbReference type="Pfam" id="PF04970">
    <property type="entry name" value="LRAT"/>
    <property type="match status" value="1"/>
</dbReference>
<dbReference type="AlphaFoldDB" id="A0A7L1PBZ9"/>
<dbReference type="GO" id="GO:0016410">
    <property type="term" value="F:N-acyltransferase activity"/>
    <property type="evidence" value="ECO:0007669"/>
    <property type="project" value="TreeGrafter"/>
</dbReference>
<dbReference type="GO" id="GO:0008970">
    <property type="term" value="F:phospholipase A1 activity"/>
    <property type="evidence" value="ECO:0007669"/>
    <property type="project" value="TreeGrafter"/>
</dbReference>
<dbReference type="PANTHER" id="PTHR13943">
    <property type="entry name" value="HRAS-LIKE SUPPRESSOR - RELATED"/>
    <property type="match status" value="1"/>
</dbReference>
<proteinExistence type="inferred from homology"/>
<dbReference type="InterPro" id="IPR051496">
    <property type="entry name" value="H-rev107_PLA/AT"/>
</dbReference>
<feature type="non-terminal residue" evidence="6">
    <location>
        <position position="122"/>
    </location>
</feature>
<evidence type="ECO:0000256" key="2">
    <source>
        <dbReference type="ARBA" id="ARBA00022679"/>
    </source>
</evidence>
<keyword evidence="7" id="KW-1185">Reference proteome</keyword>
<dbReference type="EMBL" id="VXBT01004360">
    <property type="protein sequence ID" value="NXO09882.1"/>
    <property type="molecule type" value="Genomic_DNA"/>
</dbReference>
<feature type="domain" description="LRAT" evidence="5">
    <location>
        <begin position="4"/>
        <end position="120"/>
    </location>
</feature>
<dbReference type="InterPro" id="IPR007053">
    <property type="entry name" value="LRAT_dom"/>
</dbReference>
<dbReference type="Proteomes" id="UP000534407">
    <property type="component" value="Unassembled WGS sequence"/>
</dbReference>
<organism evidence="6 7">
    <name type="scientific">Oriolus oriolus</name>
    <name type="common">Eurasian golden oriole</name>
    <name type="synonym">Coracias oriolus</name>
    <dbReference type="NCBI Taxonomy" id="181099"/>
    <lineage>
        <taxon>Eukaryota</taxon>
        <taxon>Metazoa</taxon>
        <taxon>Chordata</taxon>
        <taxon>Craniata</taxon>
        <taxon>Vertebrata</taxon>
        <taxon>Euteleostomi</taxon>
        <taxon>Archelosauria</taxon>
        <taxon>Archosauria</taxon>
        <taxon>Dinosauria</taxon>
        <taxon>Saurischia</taxon>
        <taxon>Theropoda</taxon>
        <taxon>Coelurosauria</taxon>
        <taxon>Aves</taxon>
        <taxon>Neognathae</taxon>
        <taxon>Neoaves</taxon>
        <taxon>Telluraves</taxon>
        <taxon>Australaves</taxon>
        <taxon>Passeriformes</taxon>
        <taxon>Corvoidea</taxon>
        <taxon>Corvidae</taxon>
        <taxon>Oriolus</taxon>
    </lineage>
</organism>
<evidence type="ECO:0000256" key="3">
    <source>
        <dbReference type="ARBA" id="ARBA00022801"/>
    </source>
</evidence>
<keyword evidence="4" id="KW-0443">Lipid metabolism</keyword>
<evidence type="ECO:0000259" key="5">
    <source>
        <dbReference type="PROSITE" id="PS51934"/>
    </source>
</evidence>
<evidence type="ECO:0000313" key="6">
    <source>
        <dbReference type="EMBL" id="NXO09882.1"/>
    </source>
</evidence>
<evidence type="ECO:0000313" key="7">
    <source>
        <dbReference type="Proteomes" id="UP000534407"/>
    </source>
</evidence>
<keyword evidence="2" id="KW-0808">Transferase</keyword>
<dbReference type="PANTHER" id="PTHR13943:SF37">
    <property type="entry name" value="PHOSPHOLIPASE A AND ACYLTRANSFERASE 1"/>
    <property type="match status" value="1"/>
</dbReference>
<protein>
    <submittedName>
        <fullName evidence="6">HRSL1 enzyme</fullName>
    </submittedName>
</protein>
<evidence type="ECO:0000256" key="4">
    <source>
        <dbReference type="ARBA" id="ARBA00023098"/>
    </source>
</evidence>
<gene>
    <name evidence="6" type="primary">Hrasls</name>
    <name evidence="6" type="ORF">ORIORI_R01910</name>
</gene>
<dbReference type="GO" id="GO:0070292">
    <property type="term" value="P:N-acylphosphatidylethanolamine metabolic process"/>
    <property type="evidence" value="ECO:0007669"/>
    <property type="project" value="TreeGrafter"/>
</dbReference>
<keyword evidence="3" id="KW-0378">Hydrolase</keyword>
<dbReference type="GO" id="GO:0004623">
    <property type="term" value="F:phospholipase A2 activity"/>
    <property type="evidence" value="ECO:0007669"/>
    <property type="project" value="TreeGrafter"/>
</dbReference>
<sequence>PGDLIEIKRRGYQHWALYVGYGYVIHLTPVDENAPLLAVSSVTLLTRKAKVRKQLLKEVAGNDDWDVNNKYDCYRSPFPMEEIIRRAERWIDRVVPYRLFLNNCEHFVTKLRYGQAVSRQVS</sequence>